<evidence type="ECO:0008006" key="4">
    <source>
        <dbReference type="Google" id="ProtNLM"/>
    </source>
</evidence>
<keyword evidence="1" id="KW-0732">Signal</keyword>
<proteinExistence type="predicted"/>
<organism evidence="2 3">
    <name type="scientific">Sphingomonas glacialis</name>
    <dbReference type="NCBI Taxonomy" id="658225"/>
    <lineage>
        <taxon>Bacteria</taxon>
        <taxon>Pseudomonadati</taxon>
        <taxon>Pseudomonadota</taxon>
        <taxon>Alphaproteobacteria</taxon>
        <taxon>Sphingomonadales</taxon>
        <taxon>Sphingomonadaceae</taxon>
        <taxon>Sphingomonas</taxon>
    </lineage>
</organism>
<dbReference type="Pfam" id="PF02635">
    <property type="entry name" value="DsrE"/>
    <property type="match status" value="1"/>
</dbReference>
<dbReference type="PANTHER" id="PTHR37691:SF1">
    <property type="entry name" value="BLR3518 PROTEIN"/>
    <property type="match status" value="1"/>
</dbReference>
<protein>
    <recommendedName>
        <fullName evidence="4">Sulfur reduction protein DsrE</fullName>
    </recommendedName>
</protein>
<feature type="signal peptide" evidence="1">
    <location>
        <begin position="1"/>
        <end position="23"/>
    </location>
</feature>
<accession>A0ABQ3LZ95</accession>
<dbReference type="EMBL" id="BNAQ01000009">
    <property type="protein sequence ID" value="GHH25310.1"/>
    <property type="molecule type" value="Genomic_DNA"/>
</dbReference>
<comment type="caution">
    <text evidence="2">The sequence shown here is derived from an EMBL/GenBank/DDBJ whole genome shotgun (WGS) entry which is preliminary data.</text>
</comment>
<evidence type="ECO:0000256" key="1">
    <source>
        <dbReference type="SAM" id="SignalP"/>
    </source>
</evidence>
<dbReference type="PANTHER" id="PTHR37691">
    <property type="entry name" value="BLR3518 PROTEIN"/>
    <property type="match status" value="1"/>
</dbReference>
<sequence length="184" mass="19293">MSRKLIAGLLFASTLLMTGPVLAAPAGQLYPVIPQFGGIMLVPNAAERPDPKLRYRVVFNITKAAASPDKINPSLEKVARFVNLLGADKVRPATGDIVAIIHGPATPLILQNAPYATRTKIAVNPNVALIVALQKAGVSVHVCSQAMIGNGITSDQLTPGVVIDDSALTTLANLQLRGYALIPD</sequence>
<feature type="chain" id="PRO_5046456869" description="Sulfur reduction protein DsrE" evidence="1">
    <location>
        <begin position="24"/>
        <end position="184"/>
    </location>
</feature>
<keyword evidence="3" id="KW-1185">Reference proteome</keyword>
<gene>
    <name evidence="2" type="ORF">GCM10008023_38540</name>
</gene>
<dbReference type="Gene3D" id="3.40.1260.10">
    <property type="entry name" value="DsrEFH-like"/>
    <property type="match status" value="1"/>
</dbReference>
<dbReference type="InterPro" id="IPR003787">
    <property type="entry name" value="Sulphur_relay_DsrE/F-like"/>
</dbReference>
<dbReference type="Proteomes" id="UP000652430">
    <property type="component" value="Unassembled WGS sequence"/>
</dbReference>
<dbReference type="InterPro" id="IPR027396">
    <property type="entry name" value="DsrEFH-like"/>
</dbReference>
<reference evidence="3" key="1">
    <citation type="journal article" date="2019" name="Int. J. Syst. Evol. Microbiol.">
        <title>The Global Catalogue of Microorganisms (GCM) 10K type strain sequencing project: providing services to taxonomists for standard genome sequencing and annotation.</title>
        <authorList>
            <consortium name="The Broad Institute Genomics Platform"/>
            <consortium name="The Broad Institute Genome Sequencing Center for Infectious Disease"/>
            <person name="Wu L."/>
            <person name="Ma J."/>
        </authorList>
    </citation>
    <scope>NUCLEOTIDE SEQUENCE [LARGE SCALE GENOMIC DNA]</scope>
    <source>
        <strain evidence="3">CGMCC 1.8957</strain>
    </source>
</reference>
<dbReference type="SUPFAM" id="SSF75169">
    <property type="entry name" value="DsrEFH-like"/>
    <property type="match status" value="1"/>
</dbReference>
<evidence type="ECO:0000313" key="3">
    <source>
        <dbReference type="Proteomes" id="UP000652430"/>
    </source>
</evidence>
<evidence type="ECO:0000313" key="2">
    <source>
        <dbReference type="EMBL" id="GHH25310.1"/>
    </source>
</evidence>
<name>A0ABQ3LZ95_9SPHN</name>